<dbReference type="PANTHER" id="PTHR35369:SF2">
    <property type="entry name" value="BLR3025 PROTEIN"/>
    <property type="match status" value="1"/>
</dbReference>
<dbReference type="InterPro" id="IPR050356">
    <property type="entry name" value="SulA_CellDiv_inhibitor"/>
</dbReference>
<dbReference type="Pfam" id="PF00817">
    <property type="entry name" value="IMS"/>
    <property type="match status" value="1"/>
</dbReference>
<accession>A0AA51X7W3</accession>
<reference evidence="5 6" key="1">
    <citation type="submission" date="2023-08" db="EMBL/GenBank/DDBJ databases">
        <title>Pleionea litopenaei sp. nov., isolated from stomach of juvenile Litopenaeus vannamei.</title>
        <authorList>
            <person name="Rho A.M."/>
            <person name="Hwang C.Y."/>
        </authorList>
    </citation>
    <scope>NUCLEOTIDE SEQUENCE [LARGE SCALE GENOMIC DNA]</scope>
    <source>
        <strain evidence="5 6">HL-JVS1</strain>
    </source>
</reference>
<evidence type="ECO:0000256" key="3">
    <source>
        <dbReference type="SAM" id="MobiDB-lite"/>
    </source>
</evidence>
<dbReference type="PANTHER" id="PTHR35369">
    <property type="entry name" value="BLR3025 PROTEIN-RELATED"/>
    <property type="match status" value="1"/>
</dbReference>
<name>A0AA51X7W3_9GAMM</name>
<evidence type="ECO:0000256" key="1">
    <source>
        <dbReference type="ARBA" id="ARBA00010945"/>
    </source>
</evidence>
<dbReference type="InterPro" id="IPR001126">
    <property type="entry name" value="UmuC"/>
</dbReference>
<sequence>MWLCVRFALLPLESLWGHSETTPVAVGEQQRLVCCNALAYQKGVRPGQSVATAYAVADSLQVVERREHLEQQQLKKMALQLYPFSPVLTLWQPDKLLVEIGRSLTLFHGLDPLLSRIRSAVAQHHMTACFGLGPTPKAAELFSYLSLSESYPLWNTEQQAFDNKAFLALVDLIAINLLPLPEKLIDKISATGIKTIGGLRALSTAALNKRFGRELVLYLQQLTGEHPDVQTCFQPQIEFTQSLEFIDVIHQREALLFPMRRLLEDLIYFLRLYQKSGQLLRWKLRDSYQVASQFDVHLSDAQVDFNRFLELTRLQLDSVNLTGPIEWLELSMPRLVDADIQEQSLFSRSEPFNDELHFVSKIKARLGYSSCLWLVQKNEVIPELSCSLLSDQPSDYSKQRKSQVQSRRASRSLNVSSSTQQKQSLQASEQNTMMLDGDLLPQQKIRPSWLLPVPQAIGRTPERLNWQGKLRLVSQPERLFHHWWKKPVSRDYYVAQHESGIFYWVFYDQLKQGWFVQGVFS</sequence>
<keyword evidence="6" id="KW-1185">Reference proteome</keyword>
<evidence type="ECO:0000313" key="6">
    <source>
        <dbReference type="Proteomes" id="UP001239782"/>
    </source>
</evidence>
<evidence type="ECO:0000259" key="4">
    <source>
        <dbReference type="Pfam" id="PF00817"/>
    </source>
</evidence>
<dbReference type="Gene3D" id="3.40.1170.60">
    <property type="match status" value="1"/>
</dbReference>
<dbReference type="SUPFAM" id="SSF56672">
    <property type="entry name" value="DNA/RNA polymerases"/>
    <property type="match status" value="1"/>
</dbReference>
<dbReference type="GO" id="GO:0006281">
    <property type="term" value="P:DNA repair"/>
    <property type="evidence" value="ECO:0007669"/>
    <property type="project" value="InterPro"/>
</dbReference>
<evidence type="ECO:0000313" key="5">
    <source>
        <dbReference type="EMBL" id="WMS88747.1"/>
    </source>
</evidence>
<feature type="region of interest" description="Disordered" evidence="3">
    <location>
        <begin position="392"/>
        <end position="428"/>
    </location>
</feature>
<dbReference type="InterPro" id="IPR043502">
    <property type="entry name" value="DNA/RNA_pol_sf"/>
</dbReference>
<dbReference type="KEGG" id="plei:Q9312_07470"/>
<protein>
    <submittedName>
        <fullName evidence="5">DNA polymerase Y family protein</fullName>
    </submittedName>
</protein>
<proteinExistence type="inferred from homology"/>
<gene>
    <name evidence="5" type="ORF">Q9312_07470</name>
</gene>
<dbReference type="InterPro" id="IPR043128">
    <property type="entry name" value="Rev_trsase/Diguanyl_cyclase"/>
</dbReference>
<dbReference type="AlphaFoldDB" id="A0AA51X7W3"/>
<evidence type="ECO:0000256" key="2">
    <source>
        <dbReference type="ARBA" id="ARBA00022763"/>
    </source>
</evidence>
<organism evidence="5 6">
    <name type="scientific">Pleionea litopenaei</name>
    <dbReference type="NCBI Taxonomy" id="3070815"/>
    <lineage>
        <taxon>Bacteria</taxon>
        <taxon>Pseudomonadati</taxon>
        <taxon>Pseudomonadota</taxon>
        <taxon>Gammaproteobacteria</taxon>
        <taxon>Oceanospirillales</taxon>
        <taxon>Pleioneaceae</taxon>
        <taxon>Pleionea</taxon>
    </lineage>
</organism>
<dbReference type="RefSeq" id="WP_309203968.1">
    <property type="nucleotide sequence ID" value="NZ_CP133548.1"/>
</dbReference>
<feature type="domain" description="UmuC" evidence="4">
    <location>
        <begin position="21"/>
        <end position="143"/>
    </location>
</feature>
<dbReference type="CDD" id="cd03468">
    <property type="entry name" value="PolY_like"/>
    <property type="match status" value="1"/>
</dbReference>
<dbReference type="Gene3D" id="3.30.70.270">
    <property type="match status" value="1"/>
</dbReference>
<comment type="similarity">
    <text evidence="1">Belongs to the DNA polymerase type-Y family.</text>
</comment>
<dbReference type="EMBL" id="CP133548">
    <property type="protein sequence ID" value="WMS88747.1"/>
    <property type="molecule type" value="Genomic_DNA"/>
</dbReference>
<keyword evidence="2" id="KW-0227">DNA damage</keyword>
<dbReference type="Proteomes" id="UP001239782">
    <property type="component" value="Chromosome"/>
</dbReference>